<accession>A0A6G1KKB2</accession>
<keyword evidence="1" id="KW-0472">Membrane</keyword>
<dbReference type="AlphaFoldDB" id="A0A6G1KKB2"/>
<organism evidence="2 3">
    <name type="scientific">Pleomassaria siparia CBS 279.74</name>
    <dbReference type="NCBI Taxonomy" id="1314801"/>
    <lineage>
        <taxon>Eukaryota</taxon>
        <taxon>Fungi</taxon>
        <taxon>Dikarya</taxon>
        <taxon>Ascomycota</taxon>
        <taxon>Pezizomycotina</taxon>
        <taxon>Dothideomycetes</taxon>
        <taxon>Pleosporomycetidae</taxon>
        <taxon>Pleosporales</taxon>
        <taxon>Pleomassariaceae</taxon>
        <taxon>Pleomassaria</taxon>
    </lineage>
</organism>
<gene>
    <name evidence="2" type="ORF">K504DRAFT_461787</name>
</gene>
<keyword evidence="3" id="KW-1185">Reference proteome</keyword>
<keyword evidence="1" id="KW-0812">Transmembrane</keyword>
<dbReference type="EMBL" id="MU005765">
    <property type="protein sequence ID" value="KAF2713230.1"/>
    <property type="molecule type" value="Genomic_DNA"/>
</dbReference>
<dbReference type="Proteomes" id="UP000799428">
    <property type="component" value="Unassembled WGS sequence"/>
</dbReference>
<evidence type="ECO:0000313" key="2">
    <source>
        <dbReference type="EMBL" id="KAF2713230.1"/>
    </source>
</evidence>
<evidence type="ECO:0000313" key="3">
    <source>
        <dbReference type="Proteomes" id="UP000799428"/>
    </source>
</evidence>
<keyword evidence="1" id="KW-1133">Transmembrane helix</keyword>
<name>A0A6G1KKB2_9PLEO</name>
<sequence>MAMSSCLDADRYFANAPTTNPSYALGYVRNAINVVSQCCNTKAARYNSVTPDGTNVNMGCFTYCEITQQNVTLEEVDICVNKTLAGANLSAEWARKLSTGGTVTQESNAVHVRSVGTMGYFVLGLAFAGVFGMM</sequence>
<protein>
    <submittedName>
        <fullName evidence="2">Uncharacterized protein</fullName>
    </submittedName>
</protein>
<feature type="transmembrane region" description="Helical" evidence="1">
    <location>
        <begin position="115"/>
        <end position="133"/>
    </location>
</feature>
<reference evidence="2" key="1">
    <citation type="journal article" date="2020" name="Stud. Mycol.">
        <title>101 Dothideomycetes genomes: a test case for predicting lifestyles and emergence of pathogens.</title>
        <authorList>
            <person name="Haridas S."/>
            <person name="Albert R."/>
            <person name="Binder M."/>
            <person name="Bloem J."/>
            <person name="Labutti K."/>
            <person name="Salamov A."/>
            <person name="Andreopoulos B."/>
            <person name="Baker S."/>
            <person name="Barry K."/>
            <person name="Bills G."/>
            <person name="Bluhm B."/>
            <person name="Cannon C."/>
            <person name="Castanera R."/>
            <person name="Culley D."/>
            <person name="Daum C."/>
            <person name="Ezra D."/>
            <person name="Gonzalez J."/>
            <person name="Henrissat B."/>
            <person name="Kuo A."/>
            <person name="Liang C."/>
            <person name="Lipzen A."/>
            <person name="Lutzoni F."/>
            <person name="Magnuson J."/>
            <person name="Mondo S."/>
            <person name="Nolan M."/>
            <person name="Ohm R."/>
            <person name="Pangilinan J."/>
            <person name="Park H.-J."/>
            <person name="Ramirez L."/>
            <person name="Alfaro M."/>
            <person name="Sun H."/>
            <person name="Tritt A."/>
            <person name="Yoshinaga Y."/>
            <person name="Zwiers L.-H."/>
            <person name="Turgeon B."/>
            <person name="Goodwin S."/>
            <person name="Spatafora J."/>
            <person name="Crous P."/>
            <person name="Grigoriev I."/>
        </authorList>
    </citation>
    <scope>NUCLEOTIDE SEQUENCE</scope>
    <source>
        <strain evidence="2">CBS 279.74</strain>
    </source>
</reference>
<proteinExistence type="predicted"/>
<evidence type="ECO:0000256" key="1">
    <source>
        <dbReference type="SAM" id="Phobius"/>
    </source>
</evidence>